<feature type="non-terminal residue" evidence="1">
    <location>
        <position position="1"/>
    </location>
</feature>
<gene>
    <name evidence="1" type="ORF">RhiirC2_835706</name>
</gene>
<accession>A0A2N1N098</accession>
<reference evidence="1 2" key="2">
    <citation type="submission" date="2017-10" db="EMBL/GenBank/DDBJ databases">
        <title>Extensive intraspecific genome diversity in a model arbuscular mycorrhizal fungus.</title>
        <authorList>
            <person name="Chen E.C.H."/>
            <person name="Morin E."/>
            <person name="Baudet D."/>
            <person name="Noel J."/>
            <person name="Ndikumana S."/>
            <person name="Charron P."/>
            <person name="St-Onge C."/>
            <person name="Giorgi J."/>
            <person name="Grigoriev I.V."/>
            <person name="Roux C."/>
            <person name="Martin F.M."/>
            <person name="Corradi N."/>
        </authorList>
    </citation>
    <scope>NUCLEOTIDE SEQUENCE [LARGE SCALE GENOMIC DNA]</scope>
    <source>
        <strain evidence="1 2">C2</strain>
    </source>
</reference>
<sequence length="159" mass="19153">KIRLTRETEEILLKGGSNIAITRNDRTYFFRMFDVKLNATAIKKRYEWQAYKKIDNVDDLKKKDEEIIKEYIKIFGGHFAKIIKINKIKYILMYFNNENELLKRFIGPRWKTIWEKAFKIKGQDELIGEEGVYKKRFGINRVKRKRKSGGDNKGRRRQD</sequence>
<reference evidence="1 2" key="1">
    <citation type="submission" date="2016-04" db="EMBL/GenBank/DDBJ databases">
        <title>Genome analyses suggest a sexual origin of heterokaryosis in a supposedly ancient asexual fungus.</title>
        <authorList>
            <person name="Ropars J."/>
            <person name="Sedzielewska K."/>
            <person name="Noel J."/>
            <person name="Charron P."/>
            <person name="Farinelli L."/>
            <person name="Marton T."/>
            <person name="Kruger M."/>
            <person name="Pelin A."/>
            <person name="Brachmann A."/>
            <person name="Corradi N."/>
        </authorList>
    </citation>
    <scope>NUCLEOTIDE SEQUENCE [LARGE SCALE GENOMIC DNA]</scope>
    <source>
        <strain evidence="1 2">C2</strain>
    </source>
</reference>
<dbReference type="EMBL" id="LLXL01000978">
    <property type="protein sequence ID" value="PKK67296.1"/>
    <property type="molecule type" value="Genomic_DNA"/>
</dbReference>
<evidence type="ECO:0000313" key="2">
    <source>
        <dbReference type="Proteomes" id="UP000233469"/>
    </source>
</evidence>
<comment type="caution">
    <text evidence="1">The sequence shown here is derived from an EMBL/GenBank/DDBJ whole genome shotgun (WGS) entry which is preliminary data.</text>
</comment>
<evidence type="ECO:0000313" key="1">
    <source>
        <dbReference type="EMBL" id="PKK67296.1"/>
    </source>
</evidence>
<proteinExistence type="predicted"/>
<dbReference type="Proteomes" id="UP000233469">
    <property type="component" value="Unassembled WGS sequence"/>
</dbReference>
<dbReference type="VEuPathDB" id="FungiDB:FUN_002395"/>
<dbReference type="AlphaFoldDB" id="A0A2N1N098"/>
<protein>
    <submittedName>
        <fullName evidence="1">Uncharacterized protein</fullName>
    </submittedName>
</protein>
<name>A0A2N1N098_9GLOM</name>
<organism evidence="1 2">
    <name type="scientific">Rhizophagus irregularis</name>
    <dbReference type="NCBI Taxonomy" id="588596"/>
    <lineage>
        <taxon>Eukaryota</taxon>
        <taxon>Fungi</taxon>
        <taxon>Fungi incertae sedis</taxon>
        <taxon>Mucoromycota</taxon>
        <taxon>Glomeromycotina</taxon>
        <taxon>Glomeromycetes</taxon>
        <taxon>Glomerales</taxon>
        <taxon>Glomeraceae</taxon>
        <taxon>Rhizophagus</taxon>
    </lineage>
</organism>